<dbReference type="InterPro" id="IPR025359">
    <property type="entry name" value="SduA_C"/>
</dbReference>
<evidence type="ECO:0000313" key="2">
    <source>
        <dbReference type="EMBL" id="KKU44554.1"/>
    </source>
</evidence>
<feature type="domain" description="Shedu protein SduA C-terminal" evidence="1">
    <location>
        <begin position="245"/>
        <end position="403"/>
    </location>
</feature>
<evidence type="ECO:0000313" key="3">
    <source>
        <dbReference type="Proteomes" id="UP000034487"/>
    </source>
</evidence>
<dbReference type="Pfam" id="PF14082">
    <property type="entry name" value="SduA_C"/>
    <property type="match status" value="1"/>
</dbReference>
<sequence length="417" mass="48652">MVREERTLYHQSLKTKDKYFLCIDGKNTNYLAMERSKNKKRTLWYPFWYDRDLKQPKQKYREIKGIGTDYGKIPSTGFTAGINSGYGFTRNQGVDRFFYYLTENLKKEVETVIFTQKETTIERKKLLLNIRDFGRVRSQTKSFTESSSKEEKHLHKTLLHTLLPIKVDEPEKLIYIPGSLKRYMSKYDDASVTLSADDAESVIQNLDVEKQAVLSTKNEVDRIYIEDVISEFKEIMSQKTNTSQLEERWHQFFKKHPWIFTNIFAYPATYFRDKFNVGGQDLSGGSDKIVDFLAKSNFTNNVAFVEIKTHKTPLTQKRPYRKPSIYSVSSHITGSIVQVVDQKTTFLKNFHARKGSEDVESLNSCCLIVVGSIKSLSDKDKRNSFELFRMSNKDVQIVTFDELQEKMETLLSLFIKK</sequence>
<proteinExistence type="predicted"/>
<comment type="caution">
    <text evidence="2">The sequence shown here is derived from an EMBL/GenBank/DDBJ whole genome shotgun (WGS) entry which is preliminary data.</text>
</comment>
<name>A0A0G1QHT5_9BACT</name>
<protein>
    <recommendedName>
        <fullName evidence="1">Shedu protein SduA C-terminal domain-containing protein</fullName>
    </recommendedName>
</protein>
<dbReference type="EMBL" id="LCMV01000001">
    <property type="protein sequence ID" value="KKU44554.1"/>
    <property type="molecule type" value="Genomic_DNA"/>
</dbReference>
<gene>
    <name evidence="2" type="ORF">UX60_C0001G0007</name>
</gene>
<accession>A0A0G1QHT5</accession>
<reference evidence="2 3" key="1">
    <citation type="journal article" date="2015" name="Nature">
        <title>rRNA introns, odd ribosomes, and small enigmatic genomes across a large radiation of phyla.</title>
        <authorList>
            <person name="Brown C.T."/>
            <person name="Hug L.A."/>
            <person name="Thomas B.C."/>
            <person name="Sharon I."/>
            <person name="Castelle C.J."/>
            <person name="Singh A."/>
            <person name="Wilkins M.J."/>
            <person name="Williams K.H."/>
            <person name="Banfield J.F."/>
        </authorList>
    </citation>
    <scope>NUCLEOTIDE SEQUENCE [LARGE SCALE GENOMIC DNA]</scope>
</reference>
<organism evidence="2 3">
    <name type="scientific">Berkelbacteria bacterium GW2011_GWA2_46_7</name>
    <dbReference type="NCBI Taxonomy" id="1618335"/>
    <lineage>
        <taxon>Bacteria</taxon>
        <taxon>Candidatus Berkelbacteria</taxon>
    </lineage>
</organism>
<evidence type="ECO:0000259" key="1">
    <source>
        <dbReference type="Pfam" id="PF14082"/>
    </source>
</evidence>
<dbReference type="AlphaFoldDB" id="A0A0G1QHT5"/>
<dbReference type="Proteomes" id="UP000034487">
    <property type="component" value="Unassembled WGS sequence"/>
</dbReference>